<dbReference type="InParanoid" id="W4K9V2"/>
<evidence type="ECO:0000256" key="5">
    <source>
        <dbReference type="ARBA" id="ARBA00023163"/>
    </source>
</evidence>
<dbReference type="InterPro" id="IPR038324">
    <property type="entry name" value="Rpb4/RPC9_sf"/>
</dbReference>
<keyword evidence="4" id="KW-0240">DNA-directed RNA polymerase</keyword>
<dbReference type="RefSeq" id="XP_009545771.1">
    <property type="nucleotide sequence ID" value="XM_009547476.1"/>
</dbReference>
<dbReference type="eggNOG" id="KOG4168">
    <property type="taxonomic scope" value="Eukaryota"/>
</dbReference>
<comment type="similarity">
    <text evidence="2">Belongs to the eukaryotic RPC9 RNA polymerase subunit family.</text>
</comment>
<evidence type="ECO:0000256" key="4">
    <source>
        <dbReference type="ARBA" id="ARBA00022478"/>
    </source>
</evidence>
<dbReference type="GeneID" id="20669260"/>
<dbReference type="PANTHER" id="PTHR15561:SF0">
    <property type="entry name" value="DNA-DIRECTED RNA POLYMERASE III SUBUNIT RPC9"/>
    <property type="match status" value="1"/>
</dbReference>
<evidence type="ECO:0000256" key="2">
    <source>
        <dbReference type="ARBA" id="ARBA00006898"/>
    </source>
</evidence>
<proteinExistence type="inferred from homology"/>
<dbReference type="Pfam" id="PF03874">
    <property type="entry name" value="RNA_pol_Rpb4"/>
    <property type="match status" value="1"/>
</dbReference>
<dbReference type="OrthoDB" id="1746530at2759"/>
<dbReference type="SUPFAM" id="SSF47819">
    <property type="entry name" value="HRDC-like"/>
    <property type="match status" value="1"/>
</dbReference>
<comment type="subcellular location">
    <subcellularLocation>
        <location evidence="1">Nucleus</location>
    </subcellularLocation>
</comment>
<accession>W4K9V2</accession>
<evidence type="ECO:0000313" key="9">
    <source>
        <dbReference type="Proteomes" id="UP000030671"/>
    </source>
</evidence>
<dbReference type="HOGENOM" id="CLU_092529_0_0_1"/>
<feature type="non-terminal residue" evidence="8">
    <location>
        <position position="1"/>
    </location>
</feature>
<gene>
    <name evidence="8" type="ORF">HETIRDRAFT_26766</name>
</gene>
<dbReference type="GO" id="GO:0006384">
    <property type="term" value="P:transcription initiation at RNA polymerase III promoter"/>
    <property type="evidence" value="ECO:0007669"/>
    <property type="project" value="InterPro"/>
</dbReference>
<evidence type="ECO:0000256" key="6">
    <source>
        <dbReference type="ARBA" id="ARBA00023242"/>
    </source>
</evidence>
<dbReference type="InterPro" id="IPR006590">
    <property type="entry name" value="RNA_pol_Rpb4/RPC9_core"/>
</dbReference>
<protein>
    <recommendedName>
        <fullName evidence="3">DNA-directed RNA polymerase III subunit RPC9</fullName>
    </recommendedName>
</protein>
<name>W4K9V2_HETIT</name>
<reference evidence="8 9" key="1">
    <citation type="journal article" date="2012" name="New Phytol.">
        <title>Insight into trade-off between wood decay and parasitism from the genome of a fungal forest pathogen.</title>
        <authorList>
            <person name="Olson A."/>
            <person name="Aerts A."/>
            <person name="Asiegbu F."/>
            <person name="Belbahri L."/>
            <person name="Bouzid O."/>
            <person name="Broberg A."/>
            <person name="Canback B."/>
            <person name="Coutinho P.M."/>
            <person name="Cullen D."/>
            <person name="Dalman K."/>
            <person name="Deflorio G."/>
            <person name="van Diepen L.T."/>
            <person name="Dunand C."/>
            <person name="Duplessis S."/>
            <person name="Durling M."/>
            <person name="Gonthier P."/>
            <person name="Grimwood J."/>
            <person name="Fossdal C.G."/>
            <person name="Hansson D."/>
            <person name="Henrissat B."/>
            <person name="Hietala A."/>
            <person name="Himmelstrand K."/>
            <person name="Hoffmeister D."/>
            <person name="Hogberg N."/>
            <person name="James T.Y."/>
            <person name="Karlsson M."/>
            <person name="Kohler A."/>
            <person name="Kues U."/>
            <person name="Lee Y.H."/>
            <person name="Lin Y.C."/>
            <person name="Lind M."/>
            <person name="Lindquist E."/>
            <person name="Lombard V."/>
            <person name="Lucas S."/>
            <person name="Lunden K."/>
            <person name="Morin E."/>
            <person name="Murat C."/>
            <person name="Park J."/>
            <person name="Raffaello T."/>
            <person name="Rouze P."/>
            <person name="Salamov A."/>
            <person name="Schmutz J."/>
            <person name="Solheim H."/>
            <person name="Stahlberg J."/>
            <person name="Velez H."/>
            <person name="de Vries R.P."/>
            <person name="Wiebenga A."/>
            <person name="Woodward S."/>
            <person name="Yakovlev I."/>
            <person name="Garbelotto M."/>
            <person name="Martin F."/>
            <person name="Grigoriev I.V."/>
            <person name="Stenlid J."/>
        </authorList>
    </citation>
    <scope>NUCLEOTIDE SEQUENCE [LARGE SCALE GENOMIC DNA]</scope>
    <source>
        <strain evidence="8 9">TC 32-1</strain>
    </source>
</reference>
<dbReference type="AlphaFoldDB" id="W4K9V2"/>
<dbReference type="InterPro" id="IPR010997">
    <property type="entry name" value="HRDC-like_sf"/>
</dbReference>
<sequence>QVLNPRASLLSNYEVLALLKDLEADYLAKAKTALRIKKEEEAAGTAHSGAHDLLDDVAPNLRTIELEAIPYLSAPYQPTRAQSAPGIARLTRSLAAYALTKPEKLQIVNLAPTAAVELYVIVEELEDRLGDKMDDVLDHVRASLSDPDPALALASHPDTDTAFDYGTTQPLYQPRTEHWAPDALDASADVEFVDAGEGMGVEGDLDVDADD</sequence>
<dbReference type="GO" id="GO:0000166">
    <property type="term" value="F:nucleotide binding"/>
    <property type="evidence" value="ECO:0007669"/>
    <property type="project" value="InterPro"/>
</dbReference>
<keyword evidence="6" id="KW-0539">Nucleus</keyword>
<evidence type="ECO:0000256" key="1">
    <source>
        <dbReference type="ARBA" id="ARBA00004123"/>
    </source>
</evidence>
<dbReference type="FunCoup" id="W4K9V2">
    <property type="interactions" value="95"/>
</dbReference>
<dbReference type="PANTHER" id="PTHR15561">
    <property type="entry name" value="CALCITONIN GENE-RELATED PEPTIDE-RECEPTOR COMPONENT PROTEIN"/>
    <property type="match status" value="1"/>
</dbReference>
<organism evidence="8 9">
    <name type="scientific">Heterobasidion irregulare (strain TC 32-1)</name>
    <dbReference type="NCBI Taxonomy" id="747525"/>
    <lineage>
        <taxon>Eukaryota</taxon>
        <taxon>Fungi</taxon>
        <taxon>Dikarya</taxon>
        <taxon>Basidiomycota</taxon>
        <taxon>Agaricomycotina</taxon>
        <taxon>Agaricomycetes</taxon>
        <taxon>Russulales</taxon>
        <taxon>Bondarzewiaceae</taxon>
        <taxon>Heterobasidion</taxon>
        <taxon>Heterobasidion annosum species complex</taxon>
    </lineage>
</organism>
<evidence type="ECO:0000313" key="8">
    <source>
        <dbReference type="EMBL" id="ETW82125.1"/>
    </source>
</evidence>
<dbReference type="SMART" id="SM00657">
    <property type="entry name" value="RPOL4c"/>
    <property type="match status" value="1"/>
</dbReference>
<dbReference type="KEGG" id="hir:HETIRDRAFT_26766"/>
<feature type="non-terminal residue" evidence="8">
    <location>
        <position position="211"/>
    </location>
</feature>
<dbReference type="InterPro" id="IPR038846">
    <property type="entry name" value="RPC9"/>
</dbReference>
<feature type="domain" description="RNA polymerase Rpb4/RPC9 core" evidence="7">
    <location>
        <begin position="38"/>
        <end position="147"/>
    </location>
</feature>
<dbReference type="GO" id="GO:0005666">
    <property type="term" value="C:RNA polymerase III complex"/>
    <property type="evidence" value="ECO:0007669"/>
    <property type="project" value="InterPro"/>
</dbReference>
<dbReference type="Proteomes" id="UP000030671">
    <property type="component" value="Unassembled WGS sequence"/>
</dbReference>
<evidence type="ECO:0000259" key="7">
    <source>
        <dbReference type="SMART" id="SM00657"/>
    </source>
</evidence>
<dbReference type="STRING" id="747525.W4K9V2"/>
<dbReference type="Gene3D" id="1.20.1250.40">
    <property type="match status" value="1"/>
</dbReference>
<dbReference type="EMBL" id="KI925458">
    <property type="protein sequence ID" value="ETW82125.1"/>
    <property type="molecule type" value="Genomic_DNA"/>
</dbReference>
<keyword evidence="5" id="KW-0804">Transcription</keyword>
<evidence type="ECO:0000256" key="3">
    <source>
        <dbReference type="ARBA" id="ARBA00016672"/>
    </source>
</evidence>
<dbReference type="InterPro" id="IPR005574">
    <property type="entry name" value="Rpb4/RPC9"/>
</dbReference>
<keyword evidence="9" id="KW-1185">Reference proteome</keyword>